<accession>A0A2H9PCV7</accession>
<dbReference type="InterPro" id="IPR036138">
    <property type="entry name" value="PBP_dimer_sf"/>
</dbReference>
<comment type="subcellular location">
    <subcellularLocation>
        <location evidence="2">Cell membrane</location>
    </subcellularLocation>
    <subcellularLocation>
        <location evidence="1">Membrane</location>
        <topology evidence="1">Single-pass membrane protein</topology>
    </subcellularLocation>
</comment>
<dbReference type="GO" id="GO:0009002">
    <property type="term" value="F:serine-type D-Ala-D-Ala carboxypeptidase activity"/>
    <property type="evidence" value="ECO:0007669"/>
    <property type="project" value="InterPro"/>
</dbReference>
<feature type="domain" description="Penicillin-binding protein transpeptidase" evidence="14">
    <location>
        <begin position="255"/>
        <end position="589"/>
    </location>
</feature>
<evidence type="ECO:0000256" key="5">
    <source>
        <dbReference type="ARBA" id="ARBA00022670"/>
    </source>
</evidence>
<reference evidence="17" key="1">
    <citation type="submission" date="2017-09" db="EMBL/GenBank/DDBJ databases">
        <title>Depth-based differentiation of microbial function through sediment-hosted aquifers and enrichment of novel symbionts in the deep terrestrial subsurface.</title>
        <authorList>
            <person name="Probst A.J."/>
            <person name="Ladd B."/>
            <person name="Jarett J.K."/>
            <person name="Geller-Mcgrath D.E."/>
            <person name="Sieber C.M.K."/>
            <person name="Emerson J.B."/>
            <person name="Anantharaman K."/>
            <person name="Thomas B.C."/>
            <person name="Malmstrom R."/>
            <person name="Stieglmeier M."/>
            <person name="Klingl A."/>
            <person name="Woyke T."/>
            <person name="Ryan C.M."/>
            <person name="Banfield J.F."/>
        </authorList>
    </citation>
    <scope>NUCLEOTIDE SEQUENCE [LARGE SCALE GENOMIC DNA]</scope>
</reference>
<dbReference type="PANTHER" id="PTHR30627">
    <property type="entry name" value="PEPTIDOGLYCAN D,D-TRANSPEPTIDASE"/>
    <property type="match status" value="1"/>
</dbReference>
<dbReference type="PANTHER" id="PTHR30627:SF2">
    <property type="entry name" value="PEPTIDOGLYCAN D,D-TRANSPEPTIDASE MRDA"/>
    <property type="match status" value="1"/>
</dbReference>
<evidence type="ECO:0000256" key="11">
    <source>
        <dbReference type="ARBA" id="ARBA00023136"/>
    </source>
</evidence>
<evidence type="ECO:0000256" key="2">
    <source>
        <dbReference type="ARBA" id="ARBA00004236"/>
    </source>
</evidence>
<dbReference type="InterPro" id="IPR005311">
    <property type="entry name" value="PBP_dimer"/>
</dbReference>
<dbReference type="InterPro" id="IPR012338">
    <property type="entry name" value="Beta-lactam/transpept-like"/>
</dbReference>
<evidence type="ECO:0000256" key="9">
    <source>
        <dbReference type="ARBA" id="ARBA00022984"/>
    </source>
</evidence>
<dbReference type="InterPro" id="IPR050515">
    <property type="entry name" value="Beta-lactam/transpept"/>
</dbReference>
<keyword evidence="5" id="KW-0645">Protease</keyword>
<keyword evidence="9" id="KW-0573">Peptidoglycan synthesis</keyword>
<sequence length="597" mass="66978">MVIRRWFFLLFVVCVFSIFLARLFFLQIIRGDFYYRKSENNRIQLIKNIAPRGRIYDCKGELLVDNRPSFCAYLVPWLARNKIDEAVEHFERIYKIDVQEIKRRVKRQRFRPFQPIPLAQDLPPVVVSRILESGNEFPGIIIETIPSRCYPNHSLCAHLLGYVQEISEKDLREKLKDEGYEYGDQIGQVGIERFCEPFLKGIDGGTKIEIDVRGRPAHPPRILGEREPIIGADVLLTIDKKIQEACEFALLGKRGAIVVTDPFNGDILGMASSPDFDPNMFTHPIPSRKWQKIVNSPGHPMLNRTVQATYPPGSVFKIVVAVAALEEGKIDPQEVFNCEGVHRAGTRVYRCWNRTGHGLVNFTRGVAESCDIYFYHLGVRLGPEIIEKYARLFGLGVRSGIDIPGERSGVVPGPDWKKKVKKERWFLGDTFNFSIGQGYLLATPLQMANVVNVIFNGGKLYKPRLIQEILFRGADTTMLHRGGKKFVPQLISEINLNPATVNLMKMALRLVVTKGTGTLANILEAEVMGKTGTAQNPGGEDHAWFVCFAQPNMSIPHAVDSRATPVTIVVFVENGGSGSTVASPIAAQVLRSIFYGP</sequence>
<dbReference type="Pfam" id="PF00905">
    <property type="entry name" value="Transpeptidase"/>
    <property type="match status" value="1"/>
</dbReference>
<dbReference type="AlphaFoldDB" id="A0A2H9PCV7"/>
<dbReference type="GO" id="GO:0009252">
    <property type="term" value="P:peptidoglycan biosynthetic process"/>
    <property type="evidence" value="ECO:0007669"/>
    <property type="project" value="UniProtKB-KW"/>
</dbReference>
<keyword evidence="11 13" id="KW-0472">Membrane</keyword>
<keyword evidence="4" id="KW-0997">Cell inner membrane</keyword>
<evidence type="ECO:0000256" key="6">
    <source>
        <dbReference type="ARBA" id="ARBA00022692"/>
    </source>
</evidence>
<name>A0A2H9PCV7_9BACT</name>
<proteinExistence type="predicted"/>
<evidence type="ECO:0000256" key="4">
    <source>
        <dbReference type="ARBA" id="ARBA00022519"/>
    </source>
</evidence>
<dbReference type="GO" id="GO:0006508">
    <property type="term" value="P:proteolysis"/>
    <property type="evidence" value="ECO:0007669"/>
    <property type="project" value="UniProtKB-KW"/>
</dbReference>
<protein>
    <submittedName>
        <fullName evidence="16">Penicillin-binding protein 2</fullName>
    </submittedName>
</protein>
<dbReference type="FunFam" id="3.40.710.10:FF:000024">
    <property type="entry name" value="Penicillin-binding protein 2"/>
    <property type="match status" value="1"/>
</dbReference>
<evidence type="ECO:0000256" key="1">
    <source>
        <dbReference type="ARBA" id="ARBA00004167"/>
    </source>
</evidence>
<evidence type="ECO:0000256" key="10">
    <source>
        <dbReference type="ARBA" id="ARBA00022989"/>
    </source>
</evidence>
<dbReference type="Pfam" id="PF03717">
    <property type="entry name" value="PBP_dimer"/>
    <property type="match status" value="1"/>
</dbReference>
<dbReference type="GO" id="GO:0008658">
    <property type="term" value="F:penicillin binding"/>
    <property type="evidence" value="ECO:0007669"/>
    <property type="project" value="InterPro"/>
</dbReference>
<feature type="transmembrane region" description="Helical" evidence="13">
    <location>
        <begin position="6"/>
        <end position="29"/>
    </location>
</feature>
<dbReference type="InterPro" id="IPR017790">
    <property type="entry name" value="Penicillin-binding_protein_2"/>
</dbReference>
<evidence type="ECO:0000256" key="8">
    <source>
        <dbReference type="ARBA" id="ARBA00022960"/>
    </source>
</evidence>
<dbReference type="GO" id="GO:0071972">
    <property type="term" value="F:peptidoglycan L,D-transpeptidase activity"/>
    <property type="evidence" value="ECO:0007669"/>
    <property type="project" value="TreeGrafter"/>
</dbReference>
<dbReference type="Gene3D" id="3.40.710.10">
    <property type="entry name" value="DD-peptidase/beta-lactamase superfamily"/>
    <property type="match status" value="1"/>
</dbReference>
<dbReference type="EMBL" id="PFMS01000052">
    <property type="protein sequence ID" value="PIZ16305.1"/>
    <property type="molecule type" value="Genomic_DNA"/>
</dbReference>
<evidence type="ECO:0000313" key="17">
    <source>
        <dbReference type="Proteomes" id="UP000234145"/>
    </source>
</evidence>
<dbReference type="SUPFAM" id="SSF56601">
    <property type="entry name" value="beta-lactamase/transpeptidase-like"/>
    <property type="match status" value="1"/>
</dbReference>
<evidence type="ECO:0000259" key="14">
    <source>
        <dbReference type="Pfam" id="PF00905"/>
    </source>
</evidence>
<keyword evidence="3" id="KW-1003">Cell membrane</keyword>
<dbReference type="GO" id="GO:0005886">
    <property type="term" value="C:plasma membrane"/>
    <property type="evidence" value="ECO:0007669"/>
    <property type="project" value="UniProtKB-SubCell"/>
</dbReference>
<evidence type="ECO:0000313" key="16">
    <source>
        <dbReference type="EMBL" id="PIZ16305.1"/>
    </source>
</evidence>
<gene>
    <name evidence="16" type="primary">mrdA</name>
    <name evidence="16" type="ORF">COY51_03105</name>
</gene>
<dbReference type="GO" id="GO:0071555">
    <property type="term" value="P:cell wall organization"/>
    <property type="evidence" value="ECO:0007669"/>
    <property type="project" value="UniProtKB-KW"/>
</dbReference>
<evidence type="ECO:0000256" key="3">
    <source>
        <dbReference type="ARBA" id="ARBA00022475"/>
    </source>
</evidence>
<keyword evidence="10 13" id="KW-1133">Transmembrane helix</keyword>
<keyword evidence="7" id="KW-0378">Hydrolase</keyword>
<feature type="domain" description="Penicillin-binding protein dimerisation" evidence="15">
    <location>
        <begin position="50"/>
        <end position="216"/>
    </location>
</feature>
<dbReference type="Proteomes" id="UP000234145">
    <property type="component" value="Unassembled WGS sequence"/>
</dbReference>
<evidence type="ECO:0000256" key="13">
    <source>
        <dbReference type="SAM" id="Phobius"/>
    </source>
</evidence>
<keyword evidence="8" id="KW-0133">Cell shape</keyword>
<dbReference type="SUPFAM" id="SSF56519">
    <property type="entry name" value="Penicillin binding protein dimerisation domain"/>
    <property type="match status" value="1"/>
</dbReference>
<dbReference type="InterPro" id="IPR001460">
    <property type="entry name" value="PCN-bd_Tpept"/>
</dbReference>
<dbReference type="NCBIfam" id="TIGR03423">
    <property type="entry name" value="pbp2_mrdA"/>
    <property type="match status" value="1"/>
</dbReference>
<evidence type="ECO:0000256" key="12">
    <source>
        <dbReference type="ARBA" id="ARBA00023316"/>
    </source>
</evidence>
<keyword evidence="12" id="KW-0961">Cell wall biogenesis/degradation</keyword>
<evidence type="ECO:0000259" key="15">
    <source>
        <dbReference type="Pfam" id="PF03717"/>
    </source>
</evidence>
<dbReference type="Gene3D" id="3.30.1390.30">
    <property type="entry name" value="Penicillin-binding protein 2a, domain 3"/>
    <property type="match status" value="1"/>
</dbReference>
<keyword evidence="6 13" id="KW-0812">Transmembrane</keyword>
<comment type="caution">
    <text evidence="16">The sequence shown here is derived from an EMBL/GenBank/DDBJ whole genome shotgun (WGS) entry which is preliminary data.</text>
</comment>
<dbReference type="GO" id="GO:0008360">
    <property type="term" value="P:regulation of cell shape"/>
    <property type="evidence" value="ECO:0007669"/>
    <property type="project" value="UniProtKB-KW"/>
</dbReference>
<dbReference type="Gene3D" id="3.90.1310.10">
    <property type="entry name" value="Penicillin-binding protein 2a (Domain 2)"/>
    <property type="match status" value="1"/>
</dbReference>
<evidence type="ECO:0000256" key="7">
    <source>
        <dbReference type="ARBA" id="ARBA00022801"/>
    </source>
</evidence>
<organism evidence="16 17">
    <name type="scientific">Candidatus Desantisbacteria bacterium CG_4_10_14_0_8_um_filter_39_17</name>
    <dbReference type="NCBI Taxonomy" id="1974542"/>
    <lineage>
        <taxon>Bacteria</taxon>
        <taxon>Candidatus Desantisiibacteriota</taxon>
    </lineage>
</organism>